<reference evidence="8 10" key="1">
    <citation type="submission" date="2020-01" db="EMBL/GenBank/DDBJ databases">
        <authorList>
            <consortium name="DOE Joint Genome Institute"/>
            <person name="Haridas S."/>
            <person name="Albert R."/>
            <person name="Binder M."/>
            <person name="Bloem J."/>
            <person name="Labutti K."/>
            <person name="Salamov A."/>
            <person name="Andreopoulos B."/>
            <person name="Baker S.E."/>
            <person name="Barry K."/>
            <person name="Bills G."/>
            <person name="Bluhm B.H."/>
            <person name="Cannon C."/>
            <person name="Castanera R."/>
            <person name="Culley D.E."/>
            <person name="Daum C."/>
            <person name="Ezra D."/>
            <person name="Gonzalez J.B."/>
            <person name="Henrissat B."/>
            <person name="Kuo A."/>
            <person name="Liang C."/>
            <person name="Lipzen A."/>
            <person name="Lutzoni F."/>
            <person name="Magnuson J."/>
            <person name="Mondo S."/>
            <person name="Nolan M."/>
            <person name="Ohm R."/>
            <person name="Pangilinan J."/>
            <person name="Park H.-J."/>
            <person name="Ramirez L."/>
            <person name="Alfaro M."/>
            <person name="Sun H."/>
            <person name="Tritt A."/>
            <person name="Yoshinaga Y."/>
            <person name="Zwiers L.-H."/>
            <person name="Turgeon B.G."/>
            <person name="Goodwin S.B."/>
            <person name="Spatafora J.W."/>
            <person name="Crous P.W."/>
            <person name="Grigoriev I.V."/>
        </authorList>
    </citation>
    <scope>NUCLEOTIDE SEQUENCE</scope>
    <source>
        <strain evidence="8 10">CBS 781.70</strain>
    </source>
</reference>
<accession>A0A6G1GGM2</accession>
<keyword evidence="4" id="KW-0496">Mitochondrion</keyword>
<evidence type="ECO:0000313" key="9">
    <source>
        <dbReference type="Proteomes" id="UP000504638"/>
    </source>
</evidence>
<dbReference type="PANTHER" id="PTHR13675:SF0">
    <property type="entry name" value="LYR MOTIF-CONTAINING PROTEIN 2"/>
    <property type="match status" value="1"/>
</dbReference>
<evidence type="ECO:0000259" key="7">
    <source>
        <dbReference type="Pfam" id="PF05347"/>
    </source>
</evidence>
<sequence>MIRSCGRPRNVRSFHTSCSRFRSPIRQFASDATSRDTGGRKGVRLPTLDEWIQRERAISLWRDIVRAINEVPSKSTRQELREFARGEFERHRYVTDIGHIRYLISTGKTEFDHMKRYVEEQAR</sequence>
<organism evidence="8">
    <name type="scientific">Eremomyces bilateralis CBS 781.70</name>
    <dbReference type="NCBI Taxonomy" id="1392243"/>
    <lineage>
        <taxon>Eukaryota</taxon>
        <taxon>Fungi</taxon>
        <taxon>Dikarya</taxon>
        <taxon>Ascomycota</taxon>
        <taxon>Pezizomycotina</taxon>
        <taxon>Dothideomycetes</taxon>
        <taxon>Dothideomycetes incertae sedis</taxon>
        <taxon>Eremomycetales</taxon>
        <taxon>Eremomycetaceae</taxon>
        <taxon>Eremomyces</taxon>
    </lineage>
</organism>
<dbReference type="GeneID" id="54423683"/>
<evidence type="ECO:0000313" key="8">
    <source>
        <dbReference type="EMBL" id="KAF1817019.1"/>
    </source>
</evidence>
<dbReference type="RefSeq" id="XP_033538650.1">
    <property type="nucleotide sequence ID" value="XM_033683113.1"/>
</dbReference>
<protein>
    <recommendedName>
        <fullName evidence="5">LYR motif-containing protein 2</fullName>
    </recommendedName>
</protein>
<evidence type="ECO:0000256" key="3">
    <source>
        <dbReference type="ARBA" id="ARBA00022946"/>
    </source>
</evidence>
<dbReference type="Pfam" id="PF05347">
    <property type="entry name" value="Complex1_LYR"/>
    <property type="match status" value="1"/>
</dbReference>
<dbReference type="PANTHER" id="PTHR13675">
    <property type="entry name" value="LYR MOTIF-CONTAINING PROTEIN 2"/>
    <property type="match status" value="1"/>
</dbReference>
<evidence type="ECO:0000256" key="4">
    <source>
        <dbReference type="ARBA" id="ARBA00023128"/>
    </source>
</evidence>
<reference evidence="10" key="3">
    <citation type="submission" date="2025-04" db="UniProtKB">
        <authorList>
            <consortium name="RefSeq"/>
        </authorList>
    </citation>
    <scope>IDENTIFICATION</scope>
    <source>
        <strain evidence="10">CBS 781.70</strain>
    </source>
</reference>
<dbReference type="GO" id="GO:0005739">
    <property type="term" value="C:mitochondrion"/>
    <property type="evidence" value="ECO:0007669"/>
    <property type="project" value="UniProtKB-SubCell"/>
</dbReference>
<name>A0A6G1GGM2_9PEZI</name>
<evidence type="ECO:0000256" key="6">
    <source>
        <dbReference type="ARBA" id="ARBA00044735"/>
    </source>
</evidence>
<keyword evidence="3" id="KW-0809">Transit peptide</keyword>
<comment type="function">
    <text evidence="6">Involved in efficient integration of the N-module into mitochondrial respiratory chain complex I.</text>
</comment>
<dbReference type="InterPro" id="IPR008011">
    <property type="entry name" value="Complex1_LYR_dom"/>
</dbReference>
<proteinExistence type="inferred from homology"/>
<keyword evidence="9" id="KW-1185">Reference proteome</keyword>
<comment type="similarity">
    <text evidence="2">Belongs to the complex I LYR family.</text>
</comment>
<dbReference type="Proteomes" id="UP000504638">
    <property type="component" value="Unplaced"/>
</dbReference>
<dbReference type="EMBL" id="ML975149">
    <property type="protein sequence ID" value="KAF1817019.1"/>
    <property type="molecule type" value="Genomic_DNA"/>
</dbReference>
<feature type="domain" description="Complex 1 LYR protein" evidence="7">
    <location>
        <begin position="56"/>
        <end position="112"/>
    </location>
</feature>
<dbReference type="AlphaFoldDB" id="A0A6G1GGM2"/>
<evidence type="ECO:0000256" key="2">
    <source>
        <dbReference type="ARBA" id="ARBA00009508"/>
    </source>
</evidence>
<gene>
    <name evidence="8 10" type="ORF">P152DRAFT_6126</name>
</gene>
<dbReference type="InterPro" id="IPR045293">
    <property type="entry name" value="Complex1_LYR_LYRM2"/>
</dbReference>
<evidence type="ECO:0000256" key="1">
    <source>
        <dbReference type="ARBA" id="ARBA00004173"/>
    </source>
</evidence>
<evidence type="ECO:0000256" key="5">
    <source>
        <dbReference type="ARBA" id="ARBA00026235"/>
    </source>
</evidence>
<evidence type="ECO:0000313" key="10">
    <source>
        <dbReference type="RefSeq" id="XP_033538650.1"/>
    </source>
</evidence>
<comment type="subcellular location">
    <subcellularLocation>
        <location evidence="1">Mitochondrion</location>
    </subcellularLocation>
</comment>
<dbReference type="CDD" id="cd20262">
    <property type="entry name" value="Complex1_LYR_LYRM2"/>
    <property type="match status" value="1"/>
</dbReference>
<dbReference type="OrthoDB" id="74240at2759"/>
<reference evidence="10" key="2">
    <citation type="submission" date="2020-04" db="EMBL/GenBank/DDBJ databases">
        <authorList>
            <consortium name="NCBI Genome Project"/>
        </authorList>
    </citation>
    <scope>NUCLEOTIDE SEQUENCE</scope>
    <source>
        <strain evidence="10">CBS 781.70</strain>
    </source>
</reference>